<sequence>QKWGHFTYTFGHLLDMSSPHNMIDQTNNENVHPVELSVYSILSSNLDGIQQSINELRESQAILIITMRKISQSLDMEERLLHDINEYKLWCKELNHLEKRLKKLTKRYSKLVQRNQALLEFSNNIKDK</sequence>
<organism evidence="2 3">
    <name type="scientific">Arxiozyma heterogenica</name>
    <dbReference type="NCBI Taxonomy" id="278026"/>
    <lineage>
        <taxon>Eukaryota</taxon>
        <taxon>Fungi</taxon>
        <taxon>Dikarya</taxon>
        <taxon>Ascomycota</taxon>
        <taxon>Saccharomycotina</taxon>
        <taxon>Saccharomycetes</taxon>
        <taxon>Saccharomycetales</taxon>
        <taxon>Saccharomycetaceae</taxon>
        <taxon>Arxiozyma</taxon>
    </lineage>
</organism>
<feature type="coiled-coil region" evidence="1">
    <location>
        <begin position="87"/>
        <end position="114"/>
    </location>
</feature>
<accession>A0AAN8A7C3</accession>
<keyword evidence="1" id="KW-0175">Coiled coil</keyword>
<dbReference type="Proteomes" id="UP001306508">
    <property type="component" value="Unassembled WGS sequence"/>
</dbReference>
<keyword evidence="3" id="KW-1185">Reference proteome</keyword>
<dbReference type="AlphaFoldDB" id="A0AAN8A7C3"/>
<protein>
    <submittedName>
        <fullName evidence="2">Uncharacterized protein</fullName>
    </submittedName>
</protein>
<name>A0AAN8A7C3_9SACH</name>
<evidence type="ECO:0000313" key="3">
    <source>
        <dbReference type="Proteomes" id="UP001306508"/>
    </source>
</evidence>
<feature type="non-terminal residue" evidence="2">
    <location>
        <position position="1"/>
    </location>
</feature>
<reference evidence="3" key="1">
    <citation type="submission" date="2023-07" db="EMBL/GenBank/DDBJ databases">
        <title>A draft genome of Kazachstania heterogenica Y-27499.</title>
        <authorList>
            <person name="Donic C."/>
            <person name="Kralova J.S."/>
            <person name="Fidel L."/>
            <person name="Ben-Dor S."/>
            <person name="Jung S."/>
        </authorList>
    </citation>
    <scope>NUCLEOTIDE SEQUENCE [LARGE SCALE GENOMIC DNA]</scope>
    <source>
        <strain evidence="3">Y27499</strain>
    </source>
</reference>
<comment type="caution">
    <text evidence="2">The sequence shown here is derived from an EMBL/GenBank/DDBJ whole genome shotgun (WGS) entry which is preliminary data.</text>
</comment>
<dbReference type="EMBL" id="JAWIZZ010000041">
    <property type="protein sequence ID" value="KAK5780452.1"/>
    <property type="molecule type" value="Genomic_DNA"/>
</dbReference>
<gene>
    <name evidence="2" type="ORF">RI543_002210</name>
</gene>
<evidence type="ECO:0000256" key="1">
    <source>
        <dbReference type="SAM" id="Coils"/>
    </source>
</evidence>
<proteinExistence type="predicted"/>
<evidence type="ECO:0000313" key="2">
    <source>
        <dbReference type="EMBL" id="KAK5780452.1"/>
    </source>
</evidence>